<proteinExistence type="predicted"/>
<dbReference type="EMBL" id="MN740855">
    <property type="protein sequence ID" value="QHU15308.1"/>
    <property type="molecule type" value="Genomic_DNA"/>
</dbReference>
<reference evidence="1" key="1">
    <citation type="journal article" date="2020" name="Nature">
        <title>Giant virus diversity and host interactions through global metagenomics.</title>
        <authorList>
            <person name="Schulz F."/>
            <person name="Roux S."/>
            <person name="Paez-Espino D."/>
            <person name="Jungbluth S."/>
            <person name="Walsh D.A."/>
            <person name="Denef V.J."/>
            <person name="McMahon K.D."/>
            <person name="Konstantinidis K.T."/>
            <person name="Eloe-Fadrosh E.A."/>
            <person name="Kyrpides N.C."/>
            <person name="Woyke T."/>
        </authorList>
    </citation>
    <scope>NUCLEOTIDE SEQUENCE</scope>
    <source>
        <strain evidence="1">GVMAG-S-1103017-68</strain>
    </source>
</reference>
<name>A0A6C0KG48_9ZZZZ</name>
<dbReference type="AlphaFoldDB" id="A0A6C0KG48"/>
<sequence length="292" mass="32373">MGLTQSEQQVLARYAEDKATVESTKTKFADALSQLGKASRFLREQVLGIMLAHAVELCWCDVAGVRVQLSVVQSKRRMPPTGVGIMDIVRSLGPDDLSLRGAQMKANGEAARTSQVLTSVVQDKMKTNFTQSKPEVKLSTKTCNKAEKAPFTTDESCIVADLYGVHKRLAVVKADKKKEMDEASRRLKVTEEHICDILARTGTLIHDHHGQMLIFQIKRNSVPSSMSGEELGSYLLSLFTQLVPDTEAIGPGRTLEKLKGAEQLNQIARSYQDTVDGNYEEKIEFTYCSYAR</sequence>
<evidence type="ECO:0000313" key="1">
    <source>
        <dbReference type="EMBL" id="QHU15308.1"/>
    </source>
</evidence>
<protein>
    <submittedName>
        <fullName evidence="1">Uncharacterized protein</fullName>
    </submittedName>
</protein>
<accession>A0A6C0KG48</accession>
<organism evidence="1">
    <name type="scientific">viral metagenome</name>
    <dbReference type="NCBI Taxonomy" id="1070528"/>
    <lineage>
        <taxon>unclassified sequences</taxon>
        <taxon>metagenomes</taxon>
        <taxon>organismal metagenomes</taxon>
    </lineage>
</organism>